<evidence type="ECO:0000313" key="2">
    <source>
        <dbReference type="Proteomes" id="UP000246744"/>
    </source>
</evidence>
<gene>
    <name evidence="1" type="ORF">DES37_1423</name>
</gene>
<keyword evidence="2" id="KW-1185">Reference proteome</keyword>
<proteinExistence type="predicted"/>
<name>A0A317PEX8_9ENTR</name>
<accession>A0A317PEX8</accession>
<protein>
    <submittedName>
        <fullName evidence="1">Uncharacterized protein</fullName>
    </submittedName>
</protein>
<organism evidence="1 2">
    <name type="scientific">Mangrovibacter plantisponsor</name>
    <dbReference type="NCBI Taxonomy" id="451513"/>
    <lineage>
        <taxon>Bacteria</taxon>
        <taxon>Pseudomonadati</taxon>
        <taxon>Pseudomonadota</taxon>
        <taxon>Gammaproteobacteria</taxon>
        <taxon>Enterobacterales</taxon>
        <taxon>Enterobacteriaceae</taxon>
        <taxon>Mangrovibacter</taxon>
    </lineage>
</organism>
<dbReference type="AlphaFoldDB" id="A0A317PEX8"/>
<dbReference type="EMBL" id="QGTS01000042">
    <property type="protein sequence ID" value="PWV98582.1"/>
    <property type="molecule type" value="Genomic_DNA"/>
</dbReference>
<dbReference type="OrthoDB" id="231694at91347"/>
<dbReference type="Proteomes" id="UP000246744">
    <property type="component" value="Unassembled WGS sequence"/>
</dbReference>
<evidence type="ECO:0000313" key="1">
    <source>
        <dbReference type="EMBL" id="PWV98582.1"/>
    </source>
</evidence>
<sequence length="63" mass="7080">MITGTSNFDEVPEVRCPICGSYYKADEPEQHECELRVIECDICGFKSTNPDGAHYCCEDNSND</sequence>
<comment type="caution">
    <text evidence="1">The sequence shown here is derived from an EMBL/GenBank/DDBJ whole genome shotgun (WGS) entry which is preliminary data.</text>
</comment>
<reference evidence="1 2" key="1">
    <citation type="submission" date="2018-05" db="EMBL/GenBank/DDBJ databases">
        <title>Genomic Encyclopedia of Type Strains, Phase IV (KMG-IV): sequencing the most valuable type-strain genomes for metagenomic binning, comparative biology and taxonomic classification.</title>
        <authorList>
            <person name="Goeker M."/>
        </authorList>
    </citation>
    <scope>NUCLEOTIDE SEQUENCE [LARGE SCALE GENOMIC DNA]</scope>
    <source>
        <strain evidence="1 2">DSM 19579</strain>
    </source>
</reference>